<gene>
    <name evidence="2" type="ORF">RHGRI_030901</name>
</gene>
<dbReference type="AlphaFoldDB" id="A0AAV6I5V2"/>
<accession>A0AAV6I5V2</accession>
<reference evidence="2" key="1">
    <citation type="submission" date="2020-08" db="EMBL/GenBank/DDBJ databases">
        <title>Plant Genome Project.</title>
        <authorList>
            <person name="Zhang R.-G."/>
        </authorList>
    </citation>
    <scope>NUCLEOTIDE SEQUENCE</scope>
    <source>
        <strain evidence="2">WSP0</strain>
        <tissue evidence="2">Leaf</tissue>
    </source>
</reference>
<comment type="caution">
    <text evidence="2">The sequence shown here is derived from an EMBL/GenBank/DDBJ whole genome shotgun (WGS) entry which is preliminary data.</text>
</comment>
<feature type="compositionally biased region" description="Basic and acidic residues" evidence="1">
    <location>
        <begin position="9"/>
        <end position="21"/>
    </location>
</feature>
<protein>
    <submittedName>
        <fullName evidence="2">Uncharacterized protein</fullName>
    </submittedName>
</protein>
<proteinExistence type="predicted"/>
<organism evidence="2 3">
    <name type="scientific">Rhododendron griersonianum</name>
    <dbReference type="NCBI Taxonomy" id="479676"/>
    <lineage>
        <taxon>Eukaryota</taxon>
        <taxon>Viridiplantae</taxon>
        <taxon>Streptophyta</taxon>
        <taxon>Embryophyta</taxon>
        <taxon>Tracheophyta</taxon>
        <taxon>Spermatophyta</taxon>
        <taxon>Magnoliopsida</taxon>
        <taxon>eudicotyledons</taxon>
        <taxon>Gunneridae</taxon>
        <taxon>Pentapetalae</taxon>
        <taxon>asterids</taxon>
        <taxon>Ericales</taxon>
        <taxon>Ericaceae</taxon>
        <taxon>Ericoideae</taxon>
        <taxon>Rhodoreae</taxon>
        <taxon>Rhododendron</taxon>
    </lineage>
</organism>
<feature type="region of interest" description="Disordered" evidence="1">
    <location>
        <begin position="1"/>
        <end position="21"/>
    </location>
</feature>
<dbReference type="EMBL" id="JACTNZ010000011">
    <property type="protein sequence ID" value="KAG5524048.1"/>
    <property type="molecule type" value="Genomic_DNA"/>
</dbReference>
<evidence type="ECO:0000313" key="3">
    <source>
        <dbReference type="Proteomes" id="UP000823749"/>
    </source>
</evidence>
<dbReference type="Proteomes" id="UP000823749">
    <property type="component" value="Chromosome 11"/>
</dbReference>
<keyword evidence="3" id="KW-1185">Reference proteome</keyword>
<evidence type="ECO:0000256" key="1">
    <source>
        <dbReference type="SAM" id="MobiDB-lite"/>
    </source>
</evidence>
<sequence length="183" mass="19587">MDEDTGAYDLEHLQARGDDPTTHNDIDLMYQRFDQILGAFQILTQRLDNMAPPPPAIVQEPGAAPNVPPPVLLLAGAPAAATAIAPAAQAYVVHTPKHLTAARPSYAGLPSSSQLHGHLDEVPIVTITAPPVSSVDARMTRTLDRLEEAMKVCIGSAGGSDADQLCFFSDFQFPPKFKMLDFA</sequence>
<name>A0AAV6I5V2_9ERIC</name>
<evidence type="ECO:0000313" key="2">
    <source>
        <dbReference type="EMBL" id="KAG5524048.1"/>
    </source>
</evidence>